<keyword evidence="1" id="KW-0472">Membrane</keyword>
<feature type="transmembrane region" description="Helical" evidence="1">
    <location>
        <begin position="167"/>
        <end position="192"/>
    </location>
</feature>
<dbReference type="RefSeq" id="WP_073454979.1">
    <property type="nucleotide sequence ID" value="NZ_CALGVN010000012.1"/>
</dbReference>
<sequence length="371" mass="38314">MPRRDRIAGVDAARSVALVGMVATHILPIEHRDGTPTAVGLLFDGRASALFAVLAGVGIALSTGGRVPPGPGRPHVAAGVGIAVRAVLIAVIGLLLADLRPLPLVILAYYGLLFLVSIPVLRLPPWLLGGLAAVWCGLSPVLSQLLRGGTRFPVQVGTAAVAAPGEMLWTLAVTGVYPVLTWTTYLLVGLAVGRLDLMSPRVAAVLLAGGTTLSAGASAVSAFLLGPGGGAEVLGRAADERLYGTTPTWSWWWLAIAAPHSGTPFDLARTTGSALAVLGLMLLLARWAAPLVWLPAAVGSAPLSLYAFHVVLTTVPMAETERPAVFVVHVVLLAVIGALLRGLGVRGPLEAVVGFASRWARDLVRGPERVP</sequence>
<dbReference type="InterPro" id="IPR012429">
    <property type="entry name" value="HGSNAT_cat"/>
</dbReference>
<reference evidence="3 4" key="1">
    <citation type="submission" date="2016-11" db="EMBL/GenBank/DDBJ databases">
        <authorList>
            <person name="Jaros S."/>
            <person name="Januszkiewicz K."/>
            <person name="Wedrychowicz H."/>
        </authorList>
    </citation>
    <scope>NUCLEOTIDE SEQUENCE [LARGE SCALE GENOMIC DNA]</scope>
    <source>
        <strain evidence="3 4">DSM 43832</strain>
    </source>
</reference>
<protein>
    <recommendedName>
        <fullName evidence="2">Heparan-alpha-glucosaminide N-acetyltransferase catalytic domain-containing protein</fullName>
    </recommendedName>
</protein>
<keyword evidence="1" id="KW-1133">Transmembrane helix</keyword>
<feature type="transmembrane region" description="Helical" evidence="1">
    <location>
        <begin position="267"/>
        <end position="285"/>
    </location>
</feature>
<dbReference type="OrthoDB" id="4966979at2"/>
<dbReference type="Proteomes" id="UP000184363">
    <property type="component" value="Unassembled WGS sequence"/>
</dbReference>
<feature type="transmembrane region" description="Helical" evidence="1">
    <location>
        <begin position="324"/>
        <end position="343"/>
    </location>
</feature>
<evidence type="ECO:0000259" key="2">
    <source>
        <dbReference type="Pfam" id="PF07786"/>
    </source>
</evidence>
<gene>
    <name evidence="3" type="ORF">SAMN05443637_101297</name>
</gene>
<feature type="transmembrane region" description="Helical" evidence="1">
    <location>
        <begin position="204"/>
        <end position="225"/>
    </location>
</feature>
<accession>A0A1M6NJW5</accession>
<feature type="transmembrane region" description="Helical" evidence="1">
    <location>
        <begin position="126"/>
        <end position="147"/>
    </location>
</feature>
<evidence type="ECO:0000313" key="3">
    <source>
        <dbReference type="EMBL" id="SHJ96031.1"/>
    </source>
</evidence>
<feature type="transmembrane region" description="Helical" evidence="1">
    <location>
        <begin position="292"/>
        <end position="312"/>
    </location>
</feature>
<evidence type="ECO:0000313" key="4">
    <source>
        <dbReference type="Proteomes" id="UP000184363"/>
    </source>
</evidence>
<feature type="transmembrane region" description="Helical" evidence="1">
    <location>
        <begin position="102"/>
        <end position="121"/>
    </location>
</feature>
<proteinExistence type="predicted"/>
<organism evidence="3 4">
    <name type="scientific">Pseudonocardia thermophila</name>
    <dbReference type="NCBI Taxonomy" id="1848"/>
    <lineage>
        <taxon>Bacteria</taxon>
        <taxon>Bacillati</taxon>
        <taxon>Actinomycetota</taxon>
        <taxon>Actinomycetes</taxon>
        <taxon>Pseudonocardiales</taxon>
        <taxon>Pseudonocardiaceae</taxon>
        <taxon>Pseudonocardia</taxon>
    </lineage>
</organism>
<dbReference type="STRING" id="1848.SAMN05443637_101297"/>
<dbReference type="EMBL" id="FRAP01000001">
    <property type="protein sequence ID" value="SHJ96031.1"/>
    <property type="molecule type" value="Genomic_DNA"/>
</dbReference>
<feature type="transmembrane region" description="Helical" evidence="1">
    <location>
        <begin position="76"/>
        <end position="96"/>
    </location>
</feature>
<feature type="transmembrane region" description="Helical" evidence="1">
    <location>
        <begin position="47"/>
        <end position="64"/>
    </location>
</feature>
<evidence type="ECO:0000256" key="1">
    <source>
        <dbReference type="SAM" id="Phobius"/>
    </source>
</evidence>
<name>A0A1M6NJW5_PSETH</name>
<feature type="transmembrane region" description="Helical" evidence="1">
    <location>
        <begin position="7"/>
        <end position="27"/>
    </location>
</feature>
<keyword evidence="1" id="KW-0812">Transmembrane</keyword>
<feature type="domain" description="Heparan-alpha-glucosaminide N-acetyltransferase catalytic" evidence="2">
    <location>
        <begin position="6"/>
        <end position="195"/>
    </location>
</feature>
<dbReference type="AlphaFoldDB" id="A0A1M6NJW5"/>
<keyword evidence="4" id="KW-1185">Reference proteome</keyword>
<dbReference type="Pfam" id="PF07786">
    <property type="entry name" value="HGSNAT_cat"/>
    <property type="match status" value="1"/>
</dbReference>